<dbReference type="GO" id="GO:0016747">
    <property type="term" value="F:acyltransferase activity, transferring groups other than amino-acyl groups"/>
    <property type="evidence" value="ECO:0007669"/>
    <property type="project" value="InterPro"/>
</dbReference>
<dbReference type="Gene3D" id="3.40.630.30">
    <property type="match status" value="1"/>
</dbReference>
<dbReference type="PANTHER" id="PTHR43792">
    <property type="entry name" value="GNAT FAMILY, PUTATIVE (AFU_ORTHOLOGUE AFUA_3G00765)-RELATED-RELATED"/>
    <property type="match status" value="1"/>
</dbReference>
<dbReference type="PANTHER" id="PTHR43792:SF16">
    <property type="entry name" value="N-ACETYLTRANSFERASE DOMAIN-CONTAINING PROTEIN"/>
    <property type="match status" value="1"/>
</dbReference>
<name>A0A163CEW0_DIDRA</name>
<keyword evidence="1" id="KW-0808">Transferase</keyword>
<evidence type="ECO:0000313" key="2">
    <source>
        <dbReference type="Proteomes" id="UP000076837"/>
    </source>
</evidence>
<dbReference type="PROSITE" id="PS51186">
    <property type="entry name" value="GNAT"/>
    <property type="match status" value="1"/>
</dbReference>
<comment type="caution">
    <text evidence="1">The sequence shown here is derived from an EMBL/GenBank/DDBJ whole genome shotgun (WGS) entry which is preliminary data.</text>
</comment>
<reference evidence="1 2" key="1">
    <citation type="journal article" date="2016" name="Sci. Rep.">
        <title>Draft genome sequencing and secretome analysis of fungal phytopathogen Ascochyta rabiei provides insight into the necrotrophic effector repertoire.</title>
        <authorList>
            <person name="Verma S."/>
            <person name="Gazara R.K."/>
            <person name="Nizam S."/>
            <person name="Parween S."/>
            <person name="Chattopadhyay D."/>
            <person name="Verma P.K."/>
        </authorList>
    </citation>
    <scope>NUCLEOTIDE SEQUENCE [LARGE SCALE GENOMIC DNA]</scope>
    <source>
        <strain evidence="1 2">ArDII</strain>
    </source>
</reference>
<dbReference type="InterPro" id="IPR051531">
    <property type="entry name" value="N-acetyltransferase"/>
</dbReference>
<organism evidence="1 2">
    <name type="scientific">Didymella rabiei</name>
    <name type="common">Chickpea ascochyta blight fungus</name>
    <name type="synonym">Mycosphaerella rabiei</name>
    <dbReference type="NCBI Taxonomy" id="5454"/>
    <lineage>
        <taxon>Eukaryota</taxon>
        <taxon>Fungi</taxon>
        <taxon>Dikarya</taxon>
        <taxon>Ascomycota</taxon>
        <taxon>Pezizomycotina</taxon>
        <taxon>Dothideomycetes</taxon>
        <taxon>Pleosporomycetidae</taxon>
        <taxon>Pleosporales</taxon>
        <taxon>Pleosporineae</taxon>
        <taxon>Didymellaceae</taxon>
        <taxon>Ascochyta</taxon>
    </lineage>
</organism>
<dbReference type="AlphaFoldDB" id="A0A163CEW0"/>
<sequence length="237" mass="25906">MLDPTFHITTPRLHLSYLDPSNDAHMEYIARLKNSPEMRAMEAQTPARFNPQPLTLSTARAAQAAGAERLERTGTGRYIISLRDPDRAFTEQQEREYVGTVSMQLQRFPDAVCPAVPDVGFALLAAYQGRGFAREACTALMRYFSEVKGHVRFAGFTHPENLASQKLFTRLGFENRGVRLVDGVVVSDGVGVEVAVWVKGVPEDVDLASLNIGSRRAVGLVAGCRGEEADDLAVAGL</sequence>
<dbReference type="Proteomes" id="UP000076837">
    <property type="component" value="Unassembled WGS sequence"/>
</dbReference>
<proteinExistence type="predicted"/>
<dbReference type="Pfam" id="PF13302">
    <property type="entry name" value="Acetyltransf_3"/>
    <property type="match status" value="1"/>
</dbReference>
<keyword evidence="2" id="KW-1185">Reference proteome</keyword>
<dbReference type="InterPro" id="IPR000182">
    <property type="entry name" value="GNAT_dom"/>
</dbReference>
<gene>
    <name evidence="1" type="ORF">ST47_g6455</name>
</gene>
<accession>A0A163CEW0</accession>
<dbReference type="EMBL" id="JYNV01000214">
    <property type="protein sequence ID" value="KZM22411.1"/>
    <property type="molecule type" value="Genomic_DNA"/>
</dbReference>
<protein>
    <submittedName>
        <fullName evidence="1">N-acetyltransferase</fullName>
    </submittedName>
</protein>
<evidence type="ECO:0000313" key="1">
    <source>
        <dbReference type="EMBL" id="KZM22411.1"/>
    </source>
</evidence>
<dbReference type="STRING" id="5454.A0A163CEW0"/>
<dbReference type="SUPFAM" id="SSF55729">
    <property type="entry name" value="Acyl-CoA N-acyltransferases (Nat)"/>
    <property type="match status" value="1"/>
</dbReference>
<dbReference type="InterPro" id="IPR016181">
    <property type="entry name" value="Acyl_CoA_acyltransferase"/>
</dbReference>
<dbReference type="OrthoDB" id="630895at2759"/>